<keyword evidence="3" id="KW-1266">Target cell cytoplasm</keyword>
<evidence type="ECO:0000313" key="7">
    <source>
        <dbReference type="EMBL" id="VDR24902.1"/>
    </source>
</evidence>
<dbReference type="InterPro" id="IPR025157">
    <property type="entry name" value="Hemagglutinin_rpt"/>
</dbReference>
<accession>A0A3P8KT74</accession>
<evidence type="ECO:0000256" key="1">
    <source>
        <dbReference type="ARBA" id="ARBA00004219"/>
    </source>
</evidence>
<feature type="region of interest" description="Disordered" evidence="5">
    <location>
        <begin position="570"/>
        <end position="662"/>
    </location>
</feature>
<dbReference type="GO" id="GO:0090729">
    <property type="term" value="F:toxin activity"/>
    <property type="evidence" value="ECO:0007669"/>
    <property type="project" value="UniProtKB-KW"/>
</dbReference>
<dbReference type="Pfam" id="PF04829">
    <property type="entry name" value="PT-VENN"/>
    <property type="match status" value="1"/>
</dbReference>
<evidence type="ECO:0000256" key="3">
    <source>
        <dbReference type="ARBA" id="ARBA00022913"/>
    </source>
</evidence>
<evidence type="ECO:0000313" key="8">
    <source>
        <dbReference type="Proteomes" id="UP000274346"/>
    </source>
</evidence>
<sequence length="767" mass="78378">MVSGSLACSSPEIENHLSIIAREGDLSAVGSQLKAGNDVALSASRDLNLISAANTSLLEGKNESKGGTVGVGIGVGSGGWGISVSASVNKGKGSESGNGTTHSETTVDAGNSLILNSGRDTTLTGAQVSGDTVIADIGRNLTLTSEQDSDRYDSRQQNASAGGSFTFGSMSGSASVNLSKDKMHSNYDSVVEQTGIFAGKGGYDITVGEHTRLDGTVIGSTATADKNRLNTGTLGWGDIDNRADFKTEHQSVGFSTGGSIGSQFAGNMANGLLTGGNNEGHDSSTTHAAVSDGDIIVRDKDKQQQDVANLSRDVEHANQTLSPIFDKEKEQQRLQQTQLIGEIGNQVADIARTEGQISAINAGKAELAKEKINEPEKGASKEAWEQYNAQLAATEGYKAAQQQWGTGSAIQQGIQAATAAVQGLAGGDMAKALAGGSAPYLAEVIHNMTTDATGKVNTEANLMAHAVLGAVMSTINGNTALAGASGAVMGEYIAQQMYPGVDRKDLTEEQRQTISALGTLAAGLAGGIAGDSTADAVAGAQAGKNAVDNNSLGVIAAETAANTAAAIAGAAGNGSKGSANGDEWDTGGGCEGTREQCAVRDPSRDGSRGPGHILNDGNSGSDGQPNVAGNLTDEEKAELGGSGSGTPGGWEPQDEENARSNEAHNAANGKNLNAELTGKEIANGHAFDKHVVTQNEFADLGIKTKEQFARHIENVVKNPTSSKGLSGGRSAYWDQSSGTVVIRNPKPGDGGTAFRPVNGRAYFDNLR</sequence>
<protein>
    <submittedName>
        <fullName evidence="7">Filamentous hemagglutinin</fullName>
    </submittedName>
</protein>
<dbReference type="EMBL" id="LR131271">
    <property type="protein sequence ID" value="VDR24902.1"/>
    <property type="molecule type" value="Genomic_DNA"/>
</dbReference>
<evidence type="ECO:0000256" key="4">
    <source>
        <dbReference type="ARBA" id="ARBA00023026"/>
    </source>
</evidence>
<evidence type="ECO:0000259" key="6">
    <source>
        <dbReference type="Pfam" id="PF04829"/>
    </source>
</evidence>
<keyword evidence="2" id="KW-0800">Toxin</keyword>
<feature type="compositionally biased region" description="Basic and acidic residues" evidence="5">
    <location>
        <begin position="592"/>
        <end position="607"/>
    </location>
</feature>
<gene>
    <name evidence="7" type="primary">fhaB_1</name>
    <name evidence="7" type="ORF">NCTC13098_01201</name>
</gene>
<evidence type="ECO:0000256" key="2">
    <source>
        <dbReference type="ARBA" id="ARBA00022656"/>
    </source>
</evidence>
<dbReference type="Proteomes" id="UP000274346">
    <property type="component" value="Chromosome"/>
</dbReference>
<feature type="domain" description="VENN motif-containing" evidence="6">
    <location>
        <begin position="505"/>
        <end position="553"/>
    </location>
</feature>
<feature type="compositionally biased region" description="Polar residues" evidence="5">
    <location>
        <begin position="616"/>
        <end position="629"/>
    </location>
</feature>
<feature type="region of interest" description="Disordered" evidence="5">
    <location>
        <begin position="146"/>
        <end position="166"/>
    </location>
</feature>
<dbReference type="GO" id="GO:0003824">
    <property type="term" value="F:catalytic activity"/>
    <property type="evidence" value="ECO:0007669"/>
    <property type="project" value="UniProtKB-ARBA"/>
</dbReference>
<reference evidence="7 8" key="1">
    <citation type="submission" date="2018-12" db="EMBL/GenBank/DDBJ databases">
        <authorList>
            <consortium name="Pathogen Informatics"/>
        </authorList>
    </citation>
    <scope>NUCLEOTIDE SEQUENCE [LARGE SCALE GENOMIC DNA]</scope>
    <source>
        <strain evidence="7 8">NCTC13098</strain>
    </source>
</reference>
<dbReference type="Pfam" id="PF13332">
    <property type="entry name" value="Fil_haemagg_2"/>
    <property type="match status" value="1"/>
</dbReference>
<evidence type="ECO:0000256" key="5">
    <source>
        <dbReference type="SAM" id="MobiDB-lite"/>
    </source>
</evidence>
<dbReference type="InterPro" id="IPR006914">
    <property type="entry name" value="VENN_dom"/>
</dbReference>
<dbReference type="KEGG" id="rtg:NCTC13098_01201"/>
<proteinExistence type="predicted"/>
<name>A0A3P8KT74_RAOTE</name>
<keyword evidence="4" id="KW-0843">Virulence</keyword>
<organism evidence="7 8">
    <name type="scientific">Raoultella terrigena</name>
    <name type="common">Klebsiella terrigena</name>
    <dbReference type="NCBI Taxonomy" id="577"/>
    <lineage>
        <taxon>Bacteria</taxon>
        <taxon>Pseudomonadati</taxon>
        <taxon>Pseudomonadota</taxon>
        <taxon>Gammaproteobacteria</taxon>
        <taxon>Enterobacterales</taxon>
        <taxon>Enterobacteriaceae</taxon>
        <taxon>Klebsiella/Raoultella group</taxon>
        <taxon>Raoultella</taxon>
    </lineage>
</organism>
<dbReference type="AlphaFoldDB" id="A0A3P8KT74"/>
<comment type="subcellular location">
    <subcellularLocation>
        <location evidence="1">Target cell</location>
        <location evidence="1">Target cell cytoplasm</location>
    </subcellularLocation>
</comment>